<dbReference type="InterPro" id="IPR019931">
    <property type="entry name" value="LPXTG_anchor"/>
</dbReference>
<evidence type="ECO:0000313" key="8">
    <source>
        <dbReference type="Proteomes" id="UP001145087"/>
    </source>
</evidence>
<dbReference type="Pfam" id="PF00746">
    <property type="entry name" value="Gram_pos_anchor"/>
    <property type="match status" value="1"/>
</dbReference>
<comment type="caution">
    <text evidence="7">The sequence shown here is derived from an EMBL/GenBank/DDBJ whole genome shotgun (WGS) entry which is preliminary data.</text>
</comment>
<feature type="signal peptide" evidence="5">
    <location>
        <begin position="1"/>
        <end position="21"/>
    </location>
</feature>
<evidence type="ECO:0000313" key="7">
    <source>
        <dbReference type="EMBL" id="MCY1721732.1"/>
    </source>
</evidence>
<feature type="domain" description="Gram-positive cocci surface proteins LPxTG" evidence="6">
    <location>
        <begin position="50"/>
        <end position="80"/>
    </location>
</feature>
<dbReference type="NCBIfam" id="TIGR01167">
    <property type="entry name" value="LPXTG_anchor"/>
    <property type="match status" value="1"/>
</dbReference>
<accession>A0A9X3F8F1</accession>
<evidence type="ECO:0000256" key="3">
    <source>
        <dbReference type="ARBA" id="ARBA00023088"/>
    </source>
</evidence>
<feature type="transmembrane region" description="Helical" evidence="4">
    <location>
        <begin position="56"/>
        <end position="75"/>
    </location>
</feature>
<name>A0A9X3F8F1_9BACT</name>
<sequence>MKRVIALIGLFIMSLPTLLMAQDQGTYIDNLGAQDSSYMDEDLLADVGQQSGSNSTVIIIVVAVVVIAAAAFFFMKKKKK</sequence>
<dbReference type="AlphaFoldDB" id="A0A9X3F8F1"/>
<reference evidence="7" key="1">
    <citation type="submission" date="2022-11" db="EMBL/GenBank/DDBJ databases">
        <title>Marilongibacter aestuarii gen. nov., sp. nov., isolated from tidal flat sediment.</title>
        <authorList>
            <person name="Jiayan W."/>
        </authorList>
    </citation>
    <scope>NUCLEOTIDE SEQUENCE</scope>
    <source>
        <strain evidence="7">Z1-6</strain>
    </source>
</reference>
<dbReference type="Proteomes" id="UP001145087">
    <property type="component" value="Unassembled WGS sequence"/>
</dbReference>
<keyword evidence="8" id="KW-1185">Reference proteome</keyword>
<organism evidence="7 8">
    <name type="scientific">Draconibacterium aestuarii</name>
    <dbReference type="NCBI Taxonomy" id="2998507"/>
    <lineage>
        <taxon>Bacteria</taxon>
        <taxon>Pseudomonadati</taxon>
        <taxon>Bacteroidota</taxon>
        <taxon>Bacteroidia</taxon>
        <taxon>Marinilabiliales</taxon>
        <taxon>Prolixibacteraceae</taxon>
        <taxon>Draconibacterium</taxon>
    </lineage>
</organism>
<keyword evidence="1" id="KW-0134">Cell wall</keyword>
<keyword evidence="5" id="KW-0732">Signal</keyword>
<dbReference type="EMBL" id="JAPOHD010000029">
    <property type="protein sequence ID" value="MCY1721732.1"/>
    <property type="molecule type" value="Genomic_DNA"/>
</dbReference>
<evidence type="ECO:0000256" key="2">
    <source>
        <dbReference type="ARBA" id="ARBA00022525"/>
    </source>
</evidence>
<evidence type="ECO:0000256" key="5">
    <source>
        <dbReference type="SAM" id="SignalP"/>
    </source>
</evidence>
<evidence type="ECO:0000256" key="4">
    <source>
        <dbReference type="SAM" id="Phobius"/>
    </source>
</evidence>
<keyword evidence="3" id="KW-0572">Peptidoglycan-anchor</keyword>
<keyword evidence="4" id="KW-1133">Transmembrane helix</keyword>
<keyword evidence="2" id="KW-0964">Secreted</keyword>
<dbReference type="RefSeq" id="WP_343334060.1">
    <property type="nucleotide sequence ID" value="NZ_JAPOHD010000029.1"/>
</dbReference>
<evidence type="ECO:0000256" key="1">
    <source>
        <dbReference type="ARBA" id="ARBA00022512"/>
    </source>
</evidence>
<proteinExistence type="predicted"/>
<keyword evidence="4" id="KW-0472">Membrane</keyword>
<protein>
    <submittedName>
        <fullName evidence="7">LPXTG cell wall anchor domain-containing protein</fullName>
    </submittedName>
</protein>
<feature type="chain" id="PRO_5040925243" evidence="5">
    <location>
        <begin position="22"/>
        <end position="80"/>
    </location>
</feature>
<gene>
    <name evidence="7" type="ORF">OU798_15365</name>
</gene>
<evidence type="ECO:0000259" key="6">
    <source>
        <dbReference type="Pfam" id="PF00746"/>
    </source>
</evidence>
<keyword evidence="4" id="KW-0812">Transmembrane</keyword>